<name>A0AAU9V4P3_EUPED</name>
<protein>
    <submittedName>
        <fullName evidence="1">Uncharacterized protein</fullName>
    </submittedName>
</protein>
<reference evidence="1" key="1">
    <citation type="submission" date="2022-03" db="EMBL/GenBank/DDBJ databases">
        <authorList>
            <person name="Tunstrom K."/>
        </authorList>
    </citation>
    <scope>NUCLEOTIDE SEQUENCE</scope>
</reference>
<gene>
    <name evidence="1" type="ORF">EEDITHA_LOCUS21008</name>
</gene>
<evidence type="ECO:0000313" key="1">
    <source>
        <dbReference type="EMBL" id="CAH2106931.1"/>
    </source>
</evidence>
<proteinExistence type="predicted"/>
<accession>A0AAU9V4P3</accession>
<sequence>MSFVNKHKLFDISKKPKYFQSKHLLSLKDNFIHTSLMSICTAIDHKMRATVSLISDTKMDWAYYAERDGDIAGTGEGEGWDIETLETTAVRDERTSGIPMR</sequence>
<dbReference type="EMBL" id="CAKOGL010000030">
    <property type="protein sequence ID" value="CAH2106931.1"/>
    <property type="molecule type" value="Genomic_DNA"/>
</dbReference>
<keyword evidence="2" id="KW-1185">Reference proteome</keyword>
<dbReference type="AlphaFoldDB" id="A0AAU9V4P3"/>
<evidence type="ECO:0000313" key="2">
    <source>
        <dbReference type="Proteomes" id="UP001153954"/>
    </source>
</evidence>
<comment type="caution">
    <text evidence="1">The sequence shown here is derived from an EMBL/GenBank/DDBJ whole genome shotgun (WGS) entry which is preliminary data.</text>
</comment>
<organism evidence="1 2">
    <name type="scientific">Euphydryas editha</name>
    <name type="common">Edith's checkerspot</name>
    <dbReference type="NCBI Taxonomy" id="104508"/>
    <lineage>
        <taxon>Eukaryota</taxon>
        <taxon>Metazoa</taxon>
        <taxon>Ecdysozoa</taxon>
        <taxon>Arthropoda</taxon>
        <taxon>Hexapoda</taxon>
        <taxon>Insecta</taxon>
        <taxon>Pterygota</taxon>
        <taxon>Neoptera</taxon>
        <taxon>Endopterygota</taxon>
        <taxon>Lepidoptera</taxon>
        <taxon>Glossata</taxon>
        <taxon>Ditrysia</taxon>
        <taxon>Papilionoidea</taxon>
        <taxon>Nymphalidae</taxon>
        <taxon>Nymphalinae</taxon>
        <taxon>Euphydryas</taxon>
    </lineage>
</organism>
<dbReference type="Proteomes" id="UP001153954">
    <property type="component" value="Unassembled WGS sequence"/>
</dbReference>